<dbReference type="EMBL" id="VSSQ01048195">
    <property type="protein sequence ID" value="MPN02243.1"/>
    <property type="molecule type" value="Genomic_DNA"/>
</dbReference>
<protein>
    <submittedName>
        <fullName evidence="1">Uncharacterized protein</fullName>
    </submittedName>
</protein>
<reference evidence="1" key="1">
    <citation type="submission" date="2019-08" db="EMBL/GenBank/DDBJ databases">
        <authorList>
            <person name="Kucharzyk K."/>
            <person name="Murdoch R.W."/>
            <person name="Higgins S."/>
            <person name="Loffler F."/>
        </authorList>
    </citation>
    <scope>NUCLEOTIDE SEQUENCE</scope>
</reference>
<proteinExistence type="predicted"/>
<dbReference type="AlphaFoldDB" id="A0A645ENW9"/>
<sequence length="97" mass="10599">MYARAHLSQWLPACALGQQADHASHAAAARSRAVEEGIRTAQHLDTLEEFGCHILARQQAIKAVVGNVIGINRHAAQHVQLLEIAITARLAHRRIAQ</sequence>
<accession>A0A645ENW9</accession>
<name>A0A645ENW9_9ZZZZ</name>
<comment type="caution">
    <text evidence="1">The sequence shown here is derived from an EMBL/GenBank/DDBJ whole genome shotgun (WGS) entry which is preliminary data.</text>
</comment>
<gene>
    <name evidence="1" type="ORF">SDC9_149457</name>
</gene>
<organism evidence="1">
    <name type="scientific">bioreactor metagenome</name>
    <dbReference type="NCBI Taxonomy" id="1076179"/>
    <lineage>
        <taxon>unclassified sequences</taxon>
        <taxon>metagenomes</taxon>
        <taxon>ecological metagenomes</taxon>
    </lineage>
</organism>
<evidence type="ECO:0000313" key="1">
    <source>
        <dbReference type="EMBL" id="MPN02243.1"/>
    </source>
</evidence>